<evidence type="ECO:0000256" key="8">
    <source>
        <dbReference type="ARBA" id="ARBA00048679"/>
    </source>
</evidence>
<evidence type="ECO:0000313" key="11">
    <source>
        <dbReference type="EMBL" id="WML85253.1"/>
    </source>
</evidence>
<name>A0AA51QVU6_9GAMM</name>
<dbReference type="InterPro" id="IPR008271">
    <property type="entry name" value="Ser/Thr_kinase_AS"/>
</dbReference>
<dbReference type="Gene3D" id="1.10.510.10">
    <property type="entry name" value="Transferase(Phosphotransferase) domain 1"/>
    <property type="match status" value="1"/>
</dbReference>
<dbReference type="EC" id="2.7.11.1" evidence="1"/>
<dbReference type="InterPro" id="IPR000719">
    <property type="entry name" value="Prot_kinase_dom"/>
</dbReference>
<dbReference type="GO" id="GO:0005524">
    <property type="term" value="F:ATP binding"/>
    <property type="evidence" value="ECO:0007669"/>
    <property type="project" value="UniProtKB-KW"/>
</dbReference>
<reference evidence="11 12" key="1">
    <citation type="submission" date="2023-08" db="EMBL/GenBank/DDBJ databases">
        <title>New molecular markers tilS and rpoB for phylogenetic and monitoring studies of the genus Thiothrix biodiversity.</title>
        <authorList>
            <person name="Ravin N.V."/>
            <person name="Smolyakov D."/>
            <person name="Markov N.D."/>
            <person name="Beletsky A.V."/>
            <person name="Mardanov A.V."/>
            <person name="Rudenko T.S."/>
            <person name="Grabovich M.Y."/>
        </authorList>
    </citation>
    <scope>NUCLEOTIDE SEQUENCE</scope>
    <source>
        <strain evidence="11">DNT52</strain>
        <strain evidence="10 12">H33</strain>
    </source>
</reference>
<dbReference type="EMBL" id="JAVFKN010000005">
    <property type="protein sequence ID" value="MDQ5767982.1"/>
    <property type="molecule type" value="Genomic_DNA"/>
</dbReference>
<dbReference type="InterPro" id="IPR011009">
    <property type="entry name" value="Kinase-like_dom_sf"/>
</dbReference>
<proteinExistence type="predicted"/>
<protein>
    <recommendedName>
        <fullName evidence="1">non-specific serine/threonine protein kinase</fullName>
        <ecNumber evidence="1">2.7.11.1</ecNumber>
    </recommendedName>
</protein>
<keyword evidence="12" id="KW-1185">Reference proteome</keyword>
<keyword evidence="2" id="KW-0723">Serine/threonine-protein kinase</keyword>
<dbReference type="SMART" id="SM00220">
    <property type="entry name" value="S_TKc"/>
    <property type="match status" value="1"/>
</dbReference>
<dbReference type="Proteomes" id="UP001223336">
    <property type="component" value="Unassembled WGS sequence"/>
</dbReference>
<keyword evidence="5 11" id="KW-0418">Kinase</keyword>
<comment type="catalytic activity">
    <reaction evidence="7">
        <text>L-threonyl-[protein] + ATP = O-phospho-L-threonyl-[protein] + ADP + H(+)</text>
        <dbReference type="Rhea" id="RHEA:46608"/>
        <dbReference type="Rhea" id="RHEA-COMP:11060"/>
        <dbReference type="Rhea" id="RHEA-COMP:11605"/>
        <dbReference type="ChEBI" id="CHEBI:15378"/>
        <dbReference type="ChEBI" id="CHEBI:30013"/>
        <dbReference type="ChEBI" id="CHEBI:30616"/>
        <dbReference type="ChEBI" id="CHEBI:61977"/>
        <dbReference type="ChEBI" id="CHEBI:456216"/>
        <dbReference type="EC" id="2.7.11.1"/>
    </reaction>
</comment>
<evidence type="ECO:0000313" key="10">
    <source>
        <dbReference type="EMBL" id="MDQ5767982.1"/>
    </source>
</evidence>
<dbReference type="PROSITE" id="PS00108">
    <property type="entry name" value="PROTEIN_KINASE_ST"/>
    <property type="match status" value="1"/>
</dbReference>
<feature type="domain" description="Protein kinase" evidence="9">
    <location>
        <begin position="16"/>
        <end position="269"/>
    </location>
</feature>
<sequence>MKHPLLAQYPLALPGYQYVNTLHESDNAVILLTHHSNGLPVVIKRFKFDASHLSHELVDEFILESKALGLLAHPGLVRPLDAGIASGALYMTMEYVQGVTLRRHLATSGTPPLAQALQWFEEITLALGVIHGIGLLHQDLKTSNIIVRNDQSLALLDFGLETRLLVASGFLREDEIYCTPYYISPERIIGDSPDERTDLYALGVILYELLVGHKPYESNTLAELLKKHALAPIPRLPDNLSTYQPLLNGLLAKFPENRLQSADGVVRLLQDVSQRVNSGSSRS</sequence>
<dbReference type="PROSITE" id="PS50011">
    <property type="entry name" value="PROTEIN_KINASE_DOM"/>
    <property type="match status" value="1"/>
</dbReference>
<keyword evidence="3 11" id="KW-0808">Transferase</keyword>
<dbReference type="SUPFAM" id="SSF56112">
    <property type="entry name" value="Protein kinase-like (PK-like)"/>
    <property type="match status" value="1"/>
</dbReference>
<dbReference type="GO" id="GO:0004674">
    <property type="term" value="F:protein serine/threonine kinase activity"/>
    <property type="evidence" value="ECO:0007669"/>
    <property type="project" value="UniProtKB-KW"/>
</dbReference>
<accession>A0AA51QVU6</accession>
<dbReference type="AlphaFoldDB" id="A0AA51QVU6"/>
<evidence type="ECO:0000256" key="7">
    <source>
        <dbReference type="ARBA" id="ARBA00047899"/>
    </source>
</evidence>
<dbReference type="EMBL" id="CP133217">
    <property type="protein sequence ID" value="WML85253.1"/>
    <property type="molecule type" value="Genomic_DNA"/>
</dbReference>
<organism evidence="11">
    <name type="scientific">Thiothrix subterranea</name>
    <dbReference type="NCBI Taxonomy" id="2735563"/>
    <lineage>
        <taxon>Bacteria</taxon>
        <taxon>Pseudomonadati</taxon>
        <taxon>Pseudomonadota</taxon>
        <taxon>Gammaproteobacteria</taxon>
        <taxon>Thiotrichales</taxon>
        <taxon>Thiotrichaceae</taxon>
        <taxon>Thiothrix</taxon>
    </lineage>
</organism>
<dbReference type="Proteomes" id="UP001229862">
    <property type="component" value="Chromosome"/>
</dbReference>
<evidence type="ECO:0000256" key="3">
    <source>
        <dbReference type="ARBA" id="ARBA00022679"/>
    </source>
</evidence>
<dbReference type="Pfam" id="PF00069">
    <property type="entry name" value="Pkinase"/>
    <property type="match status" value="1"/>
</dbReference>
<evidence type="ECO:0000259" key="9">
    <source>
        <dbReference type="PROSITE" id="PS50011"/>
    </source>
</evidence>
<comment type="catalytic activity">
    <reaction evidence="8">
        <text>L-seryl-[protein] + ATP = O-phospho-L-seryl-[protein] + ADP + H(+)</text>
        <dbReference type="Rhea" id="RHEA:17989"/>
        <dbReference type="Rhea" id="RHEA-COMP:9863"/>
        <dbReference type="Rhea" id="RHEA-COMP:11604"/>
        <dbReference type="ChEBI" id="CHEBI:15378"/>
        <dbReference type="ChEBI" id="CHEBI:29999"/>
        <dbReference type="ChEBI" id="CHEBI:30616"/>
        <dbReference type="ChEBI" id="CHEBI:83421"/>
        <dbReference type="ChEBI" id="CHEBI:456216"/>
        <dbReference type="EC" id="2.7.11.1"/>
    </reaction>
</comment>
<evidence type="ECO:0000256" key="4">
    <source>
        <dbReference type="ARBA" id="ARBA00022741"/>
    </source>
</evidence>
<gene>
    <name evidence="10" type="ORF">RCC75_05550</name>
    <name evidence="11" type="ORF">RCG00_13175</name>
</gene>
<evidence type="ECO:0000256" key="6">
    <source>
        <dbReference type="ARBA" id="ARBA00022840"/>
    </source>
</evidence>
<dbReference type="RefSeq" id="WP_308134090.1">
    <property type="nucleotide sequence ID" value="NZ_CP133217.1"/>
</dbReference>
<dbReference type="PANTHER" id="PTHR24356">
    <property type="entry name" value="SERINE/THREONINE-PROTEIN KINASE"/>
    <property type="match status" value="1"/>
</dbReference>
<dbReference type="InterPro" id="IPR050236">
    <property type="entry name" value="Ser_Thr_kinase_AGC"/>
</dbReference>
<evidence type="ECO:0000256" key="2">
    <source>
        <dbReference type="ARBA" id="ARBA00022527"/>
    </source>
</evidence>
<evidence type="ECO:0000256" key="5">
    <source>
        <dbReference type="ARBA" id="ARBA00022777"/>
    </source>
</evidence>
<dbReference type="CDD" id="cd14014">
    <property type="entry name" value="STKc_PknB_like"/>
    <property type="match status" value="1"/>
</dbReference>
<evidence type="ECO:0000256" key="1">
    <source>
        <dbReference type="ARBA" id="ARBA00012513"/>
    </source>
</evidence>
<keyword evidence="6" id="KW-0067">ATP-binding</keyword>
<dbReference type="PANTHER" id="PTHR24356:SF1">
    <property type="entry name" value="SERINE_THREONINE-PROTEIN KINASE GREATWALL"/>
    <property type="match status" value="1"/>
</dbReference>
<evidence type="ECO:0000313" key="12">
    <source>
        <dbReference type="Proteomes" id="UP001223336"/>
    </source>
</evidence>
<keyword evidence="4" id="KW-0547">Nucleotide-binding</keyword>